<comment type="caution">
    <text evidence="3">The sequence shown here is derived from an EMBL/GenBank/DDBJ whole genome shotgun (WGS) entry which is preliminary data.</text>
</comment>
<keyword evidence="4" id="KW-1185">Reference proteome</keyword>
<proteinExistence type="predicted"/>
<evidence type="ECO:0000313" key="4">
    <source>
        <dbReference type="Proteomes" id="UP000481153"/>
    </source>
</evidence>
<sequence length="205" mass="22036">MTLHSNEAAYSQDMSPDSPEQSKSQAKIAKVNRINCIALVVFLAAAVATLALVGALAFPVEEFEESPPSYSATACDACGLLNRTKTEYIPGCDGPEPCCPTTLFPTSPVLSACPHIPSCCCPNSVKRRSQLYNLKCRTTSNECKCAYVNTAGDNFNLEKLAKALVIGGVAGVVLVVSYIWCFIWQCYVGKMKREIQGPLGNQPMA</sequence>
<dbReference type="VEuPathDB" id="FungiDB:AeMF1_006359"/>
<keyword evidence="2" id="KW-0812">Transmembrane</keyword>
<protein>
    <submittedName>
        <fullName evidence="3">Uncharacterized protein</fullName>
    </submittedName>
</protein>
<feature type="transmembrane region" description="Helical" evidence="2">
    <location>
        <begin position="163"/>
        <end position="183"/>
    </location>
</feature>
<accession>A0A6G0W9R9</accession>
<evidence type="ECO:0000256" key="1">
    <source>
        <dbReference type="SAM" id="MobiDB-lite"/>
    </source>
</evidence>
<gene>
    <name evidence="3" type="ORF">Ae201684_017569</name>
</gene>
<dbReference type="EMBL" id="VJMJ01000301">
    <property type="protein sequence ID" value="KAF0723602.1"/>
    <property type="molecule type" value="Genomic_DNA"/>
</dbReference>
<dbReference type="Proteomes" id="UP000481153">
    <property type="component" value="Unassembled WGS sequence"/>
</dbReference>
<feature type="transmembrane region" description="Helical" evidence="2">
    <location>
        <begin position="36"/>
        <end position="58"/>
    </location>
</feature>
<feature type="region of interest" description="Disordered" evidence="1">
    <location>
        <begin position="1"/>
        <end position="24"/>
    </location>
</feature>
<reference evidence="3 4" key="1">
    <citation type="submission" date="2019-07" db="EMBL/GenBank/DDBJ databases">
        <title>Genomics analysis of Aphanomyces spp. identifies a new class of oomycete effector associated with host adaptation.</title>
        <authorList>
            <person name="Gaulin E."/>
        </authorList>
    </citation>
    <scope>NUCLEOTIDE SEQUENCE [LARGE SCALE GENOMIC DNA]</scope>
    <source>
        <strain evidence="3 4">ATCC 201684</strain>
    </source>
</reference>
<evidence type="ECO:0000313" key="3">
    <source>
        <dbReference type="EMBL" id="KAF0723602.1"/>
    </source>
</evidence>
<keyword evidence="2" id="KW-1133">Transmembrane helix</keyword>
<evidence type="ECO:0000256" key="2">
    <source>
        <dbReference type="SAM" id="Phobius"/>
    </source>
</evidence>
<organism evidence="3 4">
    <name type="scientific">Aphanomyces euteiches</name>
    <dbReference type="NCBI Taxonomy" id="100861"/>
    <lineage>
        <taxon>Eukaryota</taxon>
        <taxon>Sar</taxon>
        <taxon>Stramenopiles</taxon>
        <taxon>Oomycota</taxon>
        <taxon>Saprolegniomycetes</taxon>
        <taxon>Saprolegniales</taxon>
        <taxon>Verrucalvaceae</taxon>
        <taxon>Aphanomyces</taxon>
    </lineage>
</organism>
<keyword evidence="2" id="KW-0472">Membrane</keyword>
<dbReference type="AlphaFoldDB" id="A0A6G0W9R9"/>
<name>A0A6G0W9R9_9STRA</name>